<comment type="caution">
    <text evidence="3">The sequence shown here is derived from an EMBL/GenBank/DDBJ whole genome shotgun (WGS) entry which is preliminary data.</text>
</comment>
<evidence type="ECO:0000313" key="3">
    <source>
        <dbReference type="EMBL" id="EHY30909.1"/>
    </source>
</evidence>
<feature type="transmembrane region" description="Helical" evidence="1">
    <location>
        <begin position="42"/>
        <end position="63"/>
    </location>
</feature>
<reference evidence="3 4" key="1">
    <citation type="submission" date="2011-11" db="EMBL/GenBank/DDBJ databases">
        <authorList>
            <person name="Weinstock G."/>
            <person name="Sodergren E."/>
            <person name="Clifton S."/>
            <person name="Fulton L."/>
            <person name="Fulton B."/>
            <person name="Courtney L."/>
            <person name="Fronick C."/>
            <person name="Harrison M."/>
            <person name="Strong C."/>
            <person name="Farmer C."/>
            <person name="Delahaunty K."/>
            <person name="Markovic C."/>
            <person name="Hall O."/>
            <person name="Minx P."/>
            <person name="Tomlinson C."/>
            <person name="Mitreva M."/>
            <person name="Hou S."/>
            <person name="Chen J."/>
            <person name="Wollam A."/>
            <person name="Pepin K.H."/>
            <person name="Johnson M."/>
            <person name="Bhonagiri V."/>
            <person name="Zhang X."/>
            <person name="Suruliraj S."/>
            <person name="Warren W."/>
            <person name="Chinwalla A."/>
            <person name="Mardis E.R."/>
            <person name="Wilson R.K."/>
        </authorList>
    </citation>
    <scope>NUCLEOTIDE SEQUENCE [LARGE SCALE GENOMIC DNA]</scope>
    <source>
        <strain evidence="3 4">YIT 11816</strain>
    </source>
</reference>
<evidence type="ECO:0000256" key="1">
    <source>
        <dbReference type="SAM" id="Phobius"/>
    </source>
</evidence>
<sequence>MRITKPQDFTAGLLFIAIAAGAYFTVPASGVGELAHLGPSGFPRLTAAALGIIGVILTARGLGGRTGEALRGGRSVFGIVILLLASLVFGLTFEHVGLFLSSALAAWISSLAHPRERRWEAFLLSVGLAFFVSVIFVTGIGLQVDFWPDLDAVFSRG</sequence>
<evidence type="ECO:0000259" key="2">
    <source>
        <dbReference type="Pfam" id="PF07331"/>
    </source>
</evidence>
<name>H3KG72_9BURK</name>
<feature type="domain" description="DUF1468" evidence="2">
    <location>
        <begin position="11"/>
        <end position="143"/>
    </location>
</feature>
<keyword evidence="1" id="KW-1133">Transmembrane helix</keyword>
<accession>H3KG72</accession>
<dbReference type="Proteomes" id="UP000004956">
    <property type="component" value="Unassembled WGS sequence"/>
</dbReference>
<dbReference type="InterPro" id="IPR009936">
    <property type="entry name" value="DUF1468"/>
</dbReference>
<dbReference type="Pfam" id="PF07331">
    <property type="entry name" value="TctB"/>
    <property type="match status" value="1"/>
</dbReference>
<feature type="transmembrane region" description="Helical" evidence="1">
    <location>
        <begin position="121"/>
        <end position="142"/>
    </location>
</feature>
<dbReference type="PATRIC" id="fig|762967.3.peg.1378"/>
<organism evidence="3 4">
    <name type="scientific">Sutterella parvirubra YIT 11816</name>
    <dbReference type="NCBI Taxonomy" id="762967"/>
    <lineage>
        <taxon>Bacteria</taxon>
        <taxon>Pseudomonadati</taxon>
        <taxon>Pseudomonadota</taxon>
        <taxon>Betaproteobacteria</taxon>
        <taxon>Burkholderiales</taxon>
        <taxon>Sutterellaceae</taxon>
        <taxon>Sutterella</taxon>
    </lineage>
</organism>
<dbReference type="STRING" id="762967.HMPREF9440_01751"/>
<gene>
    <name evidence="3" type="ORF">HMPREF9440_01751</name>
</gene>
<dbReference type="EMBL" id="AFBQ01000260">
    <property type="protein sequence ID" value="EHY30909.1"/>
    <property type="molecule type" value="Genomic_DNA"/>
</dbReference>
<dbReference type="HOGENOM" id="CLU_108885_1_0_4"/>
<dbReference type="OrthoDB" id="7029611at2"/>
<protein>
    <recommendedName>
        <fullName evidence="2">DUF1468 domain-containing protein</fullName>
    </recommendedName>
</protein>
<feature type="transmembrane region" description="Helical" evidence="1">
    <location>
        <begin position="12"/>
        <end position="30"/>
    </location>
</feature>
<keyword evidence="4" id="KW-1185">Reference proteome</keyword>
<feature type="transmembrane region" description="Helical" evidence="1">
    <location>
        <begin position="75"/>
        <end position="92"/>
    </location>
</feature>
<dbReference type="RefSeq" id="WP_008542840.1">
    <property type="nucleotide sequence ID" value="NZ_JH604988.1"/>
</dbReference>
<keyword evidence="1" id="KW-0472">Membrane</keyword>
<keyword evidence="1" id="KW-0812">Transmembrane</keyword>
<feature type="transmembrane region" description="Helical" evidence="1">
    <location>
        <begin position="98"/>
        <end position="114"/>
    </location>
</feature>
<dbReference type="AlphaFoldDB" id="H3KG72"/>
<evidence type="ECO:0000313" key="4">
    <source>
        <dbReference type="Proteomes" id="UP000004956"/>
    </source>
</evidence>
<proteinExistence type="predicted"/>